<feature type="domain" description="HTH tetR-type" evidence="3">
    <location>
        <begin position="18"/>
        <end position="78"/>
    </location>
</feature>
<dbReference type="Pfam" id="PF00440">
    <property type="entry name" value="TetR_N"/>
    <property type="match status" value="1"/>
</dbReference>
<dbReference type="GO" id="GO:0003677">
    <property type="term" value="F:DNA binding"/>
    <property type="evidence" value="ECO:0007669"/>
    <property type="project" value="UniProtKB-UniRule"/>
</dbReference>
<gene>
    <name evidence="4" type="ORF">E1963_00625</name>
</gene>
<dbReference type="InterPro" id="IPR001647">
    <property type="entry name" value="HTH_TetR"/>
</dbReference>
<evidence type="ECO:0000313" key="5">
    <source>
        <dbReference type="Proteomes" id="UP000295710"/>
    </source>
</evidence>
<proteinExistence type="predicted"/>
<sequence length="231" mass="27397">MSTPDIKTAKPAKISKASKTREKIIDCYLDMIPEKKWDKISVKEICSKAEITRGTFYQYFDDIYNLMEEIERPMLEDLERRAVFIKSHIRSHTPPELFEEKFDYTPPETLRQWFRFCKKFRKPMARMLDRKNGDTYFVKRIKVTLTDHINHMMDEDGMPHDALREHFVKIFLELHFLSASTWLTADADDEFLSIKEIINLLNTMRVGASYLSYKRTTNPDFDSLMSLDDAE</sequence>
<evidence type="ECO:0000313" key="4">
    <source>
        <dbReference type="EMBL" id="TDA23287.1"/>
    </source>
</evidence>
<organism evidence="4 5">
    <name type="scientific">Extibacter muris</name>
    <dbReference type="NCBI Taxonomy" id="1796622"/>
    <lineage>
        <taxon>Bacteria</taxon>
        <taxon>Bacillati</taxon>
        <taxon>Bacillota</taxon>
        <taxon>Clostridia</taxon>
        <taxon>Lachnospirales</taxon>
        <taxon>Lachnospiraceae</taxon>
        <taxon>Extibacter</taxon>
    </lineage>
</organism>
<dbReference type="InterPro" id="IPR009057">
    <property type="entry name" value="Homeodomain-like_sf"/>
</dbReference>
<dbReference type="PROSITE" id="PS50977">
    <property type="entry name" value="HTH_TETR_2"/>
    <property type="match status" value="1"/>
</dbReference>
<reference evidence="4 5" key="1">
    <citation type="journal article" date="2016" name="Nat. Microbiol.">
        <title>The Mouse Intestinal Bacterial Collection (miBC) provides host-specific insight into cultured diversity and functional potential of the gut microbiota.</title>
        <authorList>
            <person name="Lagkouvardos I."/>
            <person name="Pukall R."/>
            <person name="Abt B."/>
            <person name="Foesel B.U."/>
            <person name="Meier-Kolthoff J.P."/>
            <person name="Kumar N."/>
            <person name="Bresciani A."/>
            <person name="Martinez I."/>
            <person name="Just S."/>
            <person name="Ziegler C."/>
            <person name="Brugiroux S."/>
            <person name="Garzetti D."/>
            <person name="Wenning M."/>
            <person name="Bui T.P."/>
            <person name="Wang J."/>
            <person name="Hugenholtz F."/>
            <person name="Plugge C.M."/>
            <person name="Peterson D.A."/>
            <person name="Hornef M.W."/>
            <person name="Baines J.F."/>
            <person name="Smidt H."/>
            <person name="Walter J."/>
            <person name="Kristiansen K."/>
            <person name="Nielsen H.B."/>
            <person name="Haller D."/>
            <person name="Overmann J."/>
            <person name="Stecher B."/>
            <person name="Clavel T."/>
        </authorList>
    </citation>
    <scope>NUCLEOTIDE SEQUENCE [LARGE SCALE GENOMIC DNA]</scope>
    <source>
        <strain evidence="4 5">DSM 28560</strain>
    </source>
</reference>
<dbReference type="PANTHER" id="PTHR43479:SF11">
    <property type="entry name" value="ACREF_ENVCD OPERON REPRESSOR-RELATED"/>
    <property type="match status" value="1"/>
</dbReference>
<dbReference type="RefSeq" id="WP_132273940.1">
    <property type="nucleotide sequence ID" value="NZ_JAOBST010000008.1"/>
</dbReference>
<protein>
    <submittedName>
        <fullName evidence="4">TetR/AcrR family transcriptional regulator</fullName>
    </submittedName>
</protein>
<dbReference type="PANTHER" id="PTHR43479">
    <property type="entry name" value="ACREF/ENVCD OPERON REPRESSOR-RELATED"/>
    <property type="match status" value="1"/>
</dbReference>
<evidence type="ECO:0000259" key="3">
    <source>
        <dbReference type="PROSITE" id="PS50977"/>
    </source>
</evidence>
<evidence type="ECO:0000256" key="1">
    <source>
        <dbReference type="ARBA" id="ARBA00023125"/>
    </source>
</evidence>
<dbReference type="SUPFAM" id="SSF46689">
    <property type="entry name" value="Homeodomain-like"/>
    <property type="match status" value="1"/>
</dbReference>
<comment type="caution">
    <text evidence="4">The sequence shown here is derived from an EMBL/GenBank/DDBJ whole genome shotgun (WGS) entry which is preliminary data.</text>
</comment>
<dbReference type="EMBL" id="SMMX01000001">
    <property type="protein sequence ID" value="TDA23287.1"/>
    <property type="molecule type" value="Genomic_DNA"/>
</dbReference>
<keyword evidence="5" id="KW-1185">Reference proteome</keyword>
<feature type="DNA-binding region" description="H-T-H motif" evidence="2">
    <location>
        <begin position="41"/>
        <end position="60"/>
    </location>
</feature>
<accession>A0A4R4FHV2</accession>
<keyword evidence="1 2" id="KW-0238">DNA-binding</keyword>
<dbReference type="AlphaFoldDB" id="A0A4R4FHV2"/>
<name>A0A4R4FHV2_9FIRM</name>
<dbReference type="Proteomes" id="UP000295710">
    <property type="component" value="Unassembled WGS sequence"/>
</dbReference>
<evidence type="ECO:0000256" key="2">
    <source>
        <dbReference type="PROSITE-ProRule" id="PRU00335"/>
    </source>
</evidence>
<dbReference type="InterPro" id="IPR050624">
    <property type="entry name" value="HTH-type_Tx_Regulator"/>
</dbReference>
<dbReference type="Gene3D" id="1.10.357.10">
    <property type="entry name" value="Tetracycline Repressor, domain 2"/>
    <property type="match status" value="1"/>
</dbReference>